<dbReference type="OrthoDB" id="5185945at2"/>
<evidence type="ECO:0008006" key="4">
    <source>
        <dbReference type="Google" id="ProtNLM"/>
    </source>
</evidence>
<dbReference type="Proteomes" id="UP000321793">
    <property type="component" value="Unassembled WGS sequence"/>
</dbReference>
<dbReference type="Pfam" id="PF11253">
    <property type="entry name" value="DUF3052"/>
    <property type="match status" value="1"/>
</dbReference>
<protein>
    <recommendedName>
        <fullName evidence="4">DUF3052 domain-containing protein</fullName>
    </recommendedName>
</protein>
<dbReference type="EMBL" id="BKBA01000011">
    <property type="protein sequence ID" value="GEQ14969.1"/>
    <property type="molecule type" value="Genomic_DNA"/>
</dbReference>
<evidence type="ECO:0000313" key="2">
    <source>
        <dbReference type="EMBL" id="GEQ14969.1"/>
    </source>
</evidence>
<evidence type="ECO:0000313" key="3">
    <source>
        <dbReference type="Proteomes" id="UP000321793"/>
    </source>
</evidence>
<organism evidence="2 3">
    <name type="scientific">Knoellia locipacati</name>
    <dbReference type="NCBI Taxonomy" id="882824"/>
    <lineage>
        <taxon>Bacteria</taxon>
        <taxon>Bacillati</taxon>
        <taxon>Actinomycetota</taxon>
        <taxon>Actinomycetes</taxon>
        <taxon>Micrococcales</taxon>
        <taxon>Intrasporangiaceae</taxon>
        <taxon>Knoellia</taxon>
    </lineage>
</organism>
<gene>
    <name evidence="2" type="ORF">KLO01_30160</name>
</gene>
<keyword evidence="3" id="KW-1185">Reference proteome</keyword>
<dbReference type="InterPro" id="IPR021412">
    <property type="entry name" value="DUF3052"/>
</dbReference>
<feature type="compositionally biased region" description="Low complexity" evidence="1">
    <location>
        <begin position="1"/>
        <end position="20"/>
    </location>
</feature>
<accession>A0A512T449</accession>
<evidence type="ECO:0000256" key="1">
    <source>
        <dbReference type="SAM" id="MobiDB-lite"/>
    </source>
</evidence>
<dbReference type="RefSeq" id="WP_147066596.1">
    <property type="nucleotide sequence ID" value="NZ_BAABDN010000003.1"/>
</dbReference>
<comment type="caution">
    <text evidence="2">The sequence shown here is derived from an EMBL/GenBank/DDBJ whole genome shotgun (WGS) entry which is preliminary data.</text>
</comment>
<feature type="region of interest" description="Disordered" evidence="1">
    <location>
        <begin position="1"/>
        <end position="24"/>
    </location>
</feature>
<sequence>MNTPAAPAAGTGSADPASADPGSLDSGTVGRLGFVAEQIVQEFGWDADVDDDFRFAVEDVIGSDLEDEDYTGETDAALLWWRSGDGDLTDALVDLVGVLQEGGFAVVLTPKDRDGGAVDPAEIDEAAGTAGLHTAGAFHASPRWRASKLVAPKGRR</sequence>
<dbReference type="AlphaFoldDB" id="A0A512T449"/>
<name>A0A512T449_9MICO</name>
<proteinExistence type="predicted"/>
<reference evidence="2 3" key="1">
    <citation type="submission" date="2019-07" db="EMBL/GenBank/DDBJ databases">
        <title>Whole genome shotgun sequence of Knoellia locipacati NBRC 109775.</title>
        <authorList>
            <person name="Hosoyama A."/>
            <person name="Uohara A."/>
            <person name="Ohji S."/>
            <person name="Ichikawa N."/>
        </authorList>
    </citation>
    <scope>NUCLEOTIDE SEQUENCE [LARGE SCALE GENOMIC DNA]</scope>
    <source>
        <strain evidence="2 3">NBRC 109775</strain>
    </source>
</reference>